<organism evidence="5 6">
    <name type="scientific">Virgisporangium ochraceum</name>
    <dbReference type="NCBI Taxonomy" id="65505"/>
    <lineage>
        <taxon>Bacteria</taxon>
        <taxon>Bacillati</taxon>
        <taxon>Actinomycetota</taxon>
        <taxon>Actinomycetes</taxon>
        <taxon>Micromonosporales</taxon>
        <taxon>Micromonosporaceae</taxon>
        <taxon>Virgisporangium</taxon>
    </lineage>
</organism>
<dbReference type="InterPro" id="IPR014030">
    <property type="entry name" value="Ketoacyl_synth_N"/>
</dbReference>
<proteinExistence type="inferred from homology"/>
<dbReference type="InterPro" id="IPR020841">
    <property type="entry name" value="PKS_Beta-ketoAc_synthase_dom"/>
</dbReference>
<evidence type="ECO:0000259" key="4">
    <source>
        <dbReference type="PROSITE" id="PS52004"/>
    </source>
</evidence>
<protein>
    <submittedName>
        <fullName evidence="5">3-oxoacyl-[acyl-carrier-protein] synthase 2</fullName>
    </submittedName>
</protein>
<dbReference type="Gene3D" id="3.40.47.10">
    <property type="match status" value="1"/>
</dbReference>
<dbReference type="SMART" id="SM00825">
    <property type="entry name" value="PKS_KS"/>
    <property type="match status" value="1"/>
</dbReference>
<dbReference type="Pfam" id="PF00109">
    <property type="entry name" value="ketoacyl-synt"/>
    <property type="match status" value="1"/>
</dbReference>
<evidence type="ECO:0000313" key="6">
    <source>
        <dbReference type="Proteomes" id="UP000635606"/>
    </source>
</evidence>
<keyword evidence="2 3" id="KW-0808">Transferase</keyword>
<dbReference type="InterPro" id="IPR000794">
    <property type="entry name" value="Beta-ketoacyl_synthase"/>
</dbReference>
<evidence type="ECO:0000313" key="5">
    <source>
        <dbReference type="EMBL" id="GIJ74915.1"/>
    </source>
</evidence>
<name>A0A8J4A7R5_9ACTN</name>
<dbReference type="SUPFAM" id="SSF53901">
    <property type="entry name" value="Thiolase-like"/>
    <property type="match status" value="2"/>
</dbReference>
<dbReference type="PANTHER" id="PTHR11712:SF336">
    <property type="entry name" value="3-OXOACYL-[ACYL-CARRIER-PROTEIN] SYNTHASE, MITOCHONDRIAL"/>
    <property type="match status" value="1"/>
</dbReference>
<evidence type="ECO:0000256" key="1">
    <source>
        <dbReference type="ARBA" id="ARBA00008467"/>
    </source>
</evidence>
<reference evidence="5" key="1">
    <citation type="submission" date="2021-01" db="EMBL/GenBank/DDBJ databases">
        <title>Whole genome shotgun sequence of Virgisporangium ochraceum NBRC 16418.</title>
        <authorList>
            <person name="Komaki H."/>
            <person name="Tamura T."/>
        </authorList>
    </citation>
    <scope>NUCLEOTIDE SEQUENCE</scope>
    <source>
        <strain evidence="5">NBRC 16418</strain>
    </source>
</reference>
<dbReference type="GO" id="GO:0004315">
    <property type="term" value="F:3-oxoacyl-[acyl-carrier-protein] synthase activity"/>
    <property type="evidence" value="ECO:0007669"/>
    <property type="project" value="TreeGrafter"/>
</dbReference>
<dbReference type="InterPro" id="IPR014031">
    <property type="entry name" value="Ketoacyl_synth_C"/>
</dbReference>
<feature type="domain" description="Ketosynthase family 3 (KS3)" evidence="4">
    <location>
        <begin position="1"/>
        <end position="379"/>
    </location>
</feature>
<gene>
    <name evidence="5" type="ORF">Voc01_098320</name>
</gene>
<dbReference type="InterPro" id="IPR016039">
    <property type="entry name" value="Thiolase-like"/>
</dbReference>
<sequence length="383" mass="40273">MNAPTGWPVTGIGAVASIGRDAEEIYRNLCAGVDGLAPMRGFTPHWYKAGHLFEVDNRPRSGADQPRRATGLLLDAVAQAAADAGLGGSFPDVPVLVGTGLRELRSVELWWRDGVPVDHNDLHFGSALRRRFGTYDTHTIANACSASLYALALAVDLLDAGTTDTVIVAGVDVITESMFGLSDRVQPQPPGQVAPFDSARRGTILGEGAAAVVLRATGEGTPAHGHVRQVGINCDAFHLTAPDTVSVAAAMRDALRRSDVDTATIDLVMAHGTGTPLNDEAEAAALREVYGDRVTEPLITGLKSATGHTSGASGLLSLIVAMLAMRDGVVPPMTRLDDPVETARDFRFVRREAVDATIRRSQVNGFGFGGVNAVAVVERGVAR</sequence>
<evidence type="ECO:0000256" key="2">
    <source>
        <dbReference type="ARBA" id="ARBA00022679"/>
    </source>
</evidence>
<dbReference type="AlphaFoldDB" id="A0A8J4A7R5"/>
<dbReference type="PANTHER" id="PTHR11712">
    <property type="entry name" value="POLYKETIDE SYNTHASE-RELATED"/>
    <property type="match status" value="1"/>
</dbReference>
<evidence type="ECO:0000256" key="3">
    <source>
        <dbReference type="RuleBase" id="RU003694"/>
    </source>
</evidence>
<dbReference type="Proteomes" id="UP000635606">
    <property type="component" value="Unassembled WGS sequence"/>
</dbReference>
<comment type="similarity">
    <text evidence="1 3">Belongs to the thiolase-like superfamily. Beta-ketoacyl-ACP synthases family.</text>
</comment>
<dbReference type="GO" id="GO:0006633">
    <property type="term" value="P:fatty acid biosynthetic process"/>
    <property type="evidence" value="ECO:0007669"/>
    <property type="project" value="TreeGrafter"/>
</dbReference>
<dbReference type="Pfam" id="PF02801">
    <property type="entry name" value="Ketoacyl-synt_C"/>
    <property type="match status" value="1"/>
</dbReference>
<dbReference type="PROSITE" id="PS52004">
    <property type="entry name" value="KS3_2"/>
    <property type="match status" value="1"/>
</dbReference>
<dbReference type="EMBL" id="BOPH01000145">
    <property type="protein sequence ID" value="GIJ74915.1"/>
    <property type="molecule type" value="Genomic_DNA"/>
</dbReference>
<comment type="caution">
    <text evidence="5">The sequence shown here is derived from an EMBL/GenBank/DDBJ whole genome shotgun (WGS) entry which is preliminary data.</text>
</comment>
<accession>A0A8J4A7R5</accession>
<keyword evidence="6" id="KW-1185">Reference proteome</keyword>